<organism evidence="1 2">
    <name type="scientific">Carnegiea gigantea</name>
    <dbReference type="NCBI Taxonomy" id="171969"/>
    <lineage>
        <taxon>Eukaryota</taxon>
        <taxon>Viridiplantae</taxon>
        <taxon>Streptophyta</taxon>
        <taxon>Embryophyta</taxon>
        <taxon>Tracheophyta</taxon>
        <taxon>Spermatophyta</taxon>
        <taxon>Magnoliopsida</taxon>
        <taxon>eudicotyledons</taxon>
        <taxon>Gunneridae</taxon>
        <taxon>Pentapetalae</taxon>
        <taxon>Caryophyllales</taxon>
        <taxon>Cactineae</taxon>
        <taxon>Cactaceae</taxon>
        <taxon>Cactoideae</taxon>
        <taxon>Echinocereeae</taxon>
        <taxon>Carnegiea</taxon>
    </lineage>
</organism>
<evidence type="ECO:0000313" key="2">
    <source>
        <dbReference type="Proteomes" id="UP001153076"/>
    </source>
</evidence>
<protein>
    <submittedName>
        <fullName evidence="1">Uncharacterized protein</fullName>
    </submittedName>
</protein>
<comment type="caution">
    <text evidence="1">The sequence shown here is derived from an EMBL/GenBank/DDBJ whole genome shotgun (WGS) entry which is preliminary data.</text>
</comment>
<reference evidence="1" key="1">
    <citation type="submission" date="2022-04" db="EMBL/GenBank/DDBJ databases">
        <title>Carnegiea gigantea Genome sequencing and assembly v2.</title>
        <authorList>
            <person name="Copetti D."/>
            <person name="Sanderson M.J."/>
            <person name="Burquez A."/>
            <person name="Wojciechowski M.F."/>
        </authorList>
    </citation>
    <scope>NUCLEOTIDE SEQUENCE</scope>
    <source>
        <strain evidence="1">SGP5-SGP5p</strain>
        <tissue evidence="1">Aerial part</tissue>
    </source>
</reference>
<name>A0A9Q1H048_9CARY</name>
<keyword evidence="2" id="KW-1185">Reference proteome</keyword>
<accession>A0A9Q1H048</accession>
<dbReference type="Proteomes" id="UP001153076">
    <property type="component" value="Unassembled WGS sequence"/>
</dbReference>
<proteinExistence type="predicted"/>
<gene>
    <name evidence="1" type="ORF">Cgig2_002762</name>
</gene>
<evidence type="ECO:0000313" key="1">
    <source>
        <dbReference type="EMBL" id="KAJ8428349.1"/>
    </source>
</evidence>
<sequence length="215" mass="25822">MCYMYIIRCMNDDSFFIILNSLVEFKKEKQRSMVSHSKHWTTDTVEQRNKDKKKFLGEHGKGKAIDGTDHQIIIRETKTYLQRELASIGREKPWPDNRILQIIEEDVRETLALPMGPLEVHVALAYKPKNKYTKLLEVWMRRERGTPKIWMMVEQILQRGDYGGEFKTYFVLYVYYQKKKKQRPIFFQNKHRRTDLVEQKNKDKKKFPVSMKGAR</sequence>
<dbReference type="EMBL" id="JAKOGI010001019">
    <property type="protein sequence ID" value="KAJ8428349.1"/>
    <property type="molecule type" value="Genomic_DNA"/>
</dbReference>
<dbReference type="AlphaFoldDB" id="A0A9Q1H048"/>